<organism evidence="5 6">
    <name type="scientific">Fumia xinanensis</name>
    <dbReference type="NCBI Taxonomy" id="2763659"/>
    <lineage>
        <taxon>Bacteria</taxon>
        <taxon>Bacillati</taxon>
        <taxon>Bacillota</taxon>
        <taxon>Clostridia</taxon>
        <taxon>Eubacteriales</taxon>
        <taxon>Oscillospiraceae</taxon>
        <taxon>Fumia</taxon>
    </lineage>
</organism>
<dbReference type="AlphaFoldDB" id="A0A926I6A1"/>
<gene>
    <name evidence="5" type="ORF">H8710_01720</name>
</gene>
<evidence type="ECO:0000259" key="4">
    <source>
        <dbReference type="PROSITE" id="PS51161"/>
    </source>
</evidence>
<sequence>MITKIRKRDGREVAFNIEKIANAIFKAAQASGGKDYDTAFALAQEVADYVETGCPDKVPTVEFIQDAVEKVLMERGHARTAKDYILYRAERTRVREMDTKLMKIYEDLTFKSAEEVDLKRENANIDGDTAMGSMLKYGSEGAKQFYEMYVLDPVHAKAHTNGDIHIHDLDFLTLTTTCCQIDLGKLFHDGFSTGHGFLREPNDISSYSALACIAIQANQNDQHGGQSIPNFDYYLADGVRKTFARRYRVNVGKALELLCGFENGEDSARSVADKIFEEKDIKPVLAFNNGYVEAEKEKLLSLGLDEKTAEHVQKFAFKEATHETDRATYQAMEALVHNLNTMHSRAGAQVPFSSLNYGTDTSPEGRMVTRNILLATKAGLGNGETPIFPIHIFKVKEGVNYNPGDPNYDLFKLAIEVSAKRLFPNFSFIDAPFNLQYYKEGRPETECAYMGCRTRVIGNSCFPDNEVVTGRGNLSFTSVNLPRLAIKANGNVDAFFESLGKIVDLVIDQLLARFRIQASKKVRNYPFLMGQGVWTGSDKLGPDDNIEEVLKQGTLTMGFIGLAECLKALIGKHHGESEEAQNLGLEIIGYMRKRMDEATEEYGMNFSLIGTPAEGLSGRFVRIDKEKFGLIPGVTDRDYYTNSFHVPVYYPCSAFQKVKIEAPYHALTNGGHISYIELDGDPCENLEAFEQVVRYMKECGIGYGSINHPVDRDPVCGYTGIIDNECPQCHRKEDEGDVGFERIRRITGYLVGTLDHFNNAKRAEVEDRVKHSVNTADSMEAI</sequence>
<dbReference type="GO" id="GO:0009265">
    <property type="term" value="P:2'-deoxyribonucleotide biosynthetic process"/>
    <property type="evidence" value="ECO:0007669"/>
    <property type="project" value="TreeGrafter"/>
</dbReference>
<accession>A0A926I6A1</accession>
<dbReference type="Pfam" id="PF13597">
    <property type="entry name" value="NRDD"/>
    <property type="match status" value="1"/>
</dbReference>
<dbReference type="EMBL" id="JACRSV010000001">
    <property type="protein sequence ID" value="MBC8558779.1"/>
    <property type="molecule type" value="Genomic_DNA"/>
</dbReference>
<dbReference type="SUPFAM" id="SSF51998">
    <property type="entry name" value="PFL-like glycyl radical enzymes"/>
    <property type="match status" value="1"/>
</dbReference>
<evidence type="ECO:0000256" key="1">
    <source>
        <dbReference type="ARBA" id="ARBA00022741"/>
    </source>
</evidence>
<dbReference type="PANTHER" id="PTHR21075:SF0">
    <property type="entry name" value="ANAEROBIC RIBONUCLEOSIDE-TRIPHOSPHATE REDUCTASE"/>
    <property type="match status" value="1"/>
</dbReference>
<dbReference type="GO" id="GO:0008998">
    <property type="term" value="F:ribonucleoside-triphosphate reductase (thioredoxin) activity"/>
    <property type="evidence" value="ECO:0007669"/>
    <property type="project" value="UniProtKB-EC"/>
</dbReference>
<evidence type="ECO:0000256" key="2">
    <source>
        <dbReference type="ARBA" id="ARBA00022840"/>
    </source>
</evidence>
<proteinExistence type="predicted"/>
<feature type="domain" description="ATP-cone" evidence="4">
    <location>
        <begin position="3"/>
        <end position="95"/>
    </location>
</feature>
<keyword evidence="5" id="KW-0560">Oxidoreductase</keyword>
<dbReference type="GO" id="GO:0005524">
    <property type="term" value="F:ATP binding"/>
    <property type="evidence" value="ECO:0007669"/>
    <property type="project" value="UniProtKB-UniRule"/>
</dbReference>
<dbReference type="GO" id="GO:0004748">
    <property type="term" value="F:ribonucleoside-diphosphate reductase activity, thioredoxin disulfide as acceptor"/>
    <property type="evidence" value="ECO:0007669"/>
    <property type="project" value="TreeGrafter"/>
</dbReference>
<evidence type="ECO:0000313" key="5">
    <source>
        <dbReference type="EMBL" id="MBC8558779.1"/>
    </source>
</evidence>
<dbReference type="Pfam" id="PF03477">
    <property type="entry name" value="ATP-cone"/>
    <property type="match status" value="1"/>
</dbReference>
<dbReference type="InterPro" id="IPR012833">
    <property type="entry name" value="NrdD"/>
</dbReference>
<dbReference type="PANTHER" id="PTHR21075">
    <property type="entry name" value="ANAEROBIC RIBONUCLEOSIDE-TRIPHOSPHATE REDUCTASE"/>
    <property type="match status" value="1"/>
</dbReference>
<comment type="caution">
    <text evidence="5">The sequence shown here is derived from an EMBL/GenBank/DDBJ whole genome shotgun (WGS) entry which is preliminary data.</text>
</comment>
<dbReference type="EC" id="1.17.4.2" evidence="5"/>
<dbReference type="GO" id="GO:0006260">
    <property type="term" value="P:DNA replication"/>
    <property type="evidence" value="ECO:0007669"/>
    <property type="project" value="InterPro"/>
</dbReference>
<keyword evidence="1 3" id="KW-0547">Nucleotide-binding</keyword>
<reference evidence="5" key="1">
    <citation type="submission" date="2020-08" db="EMBL/GenBank/DDBJ databases">
        <title>Genome public.</title>
        <authorList>
            <person name="Liu C."/>
            <person name="Sun Q."/>
        </authorList>
    </citation>
    <scope>NUCLEOTIDE SEQUENCE</scope>
    <source>
        <strain evidence="5">NSJ-33</strain>
    </source>
</reference>
<dbReference type="NCBIfam" id="NF005497">
    <property type="entry name" value="PRK07111.1"/>
    <property type="match status" value="1"/>
</dbReference>
<evidence type="ECO:0000313" key="6">
    <source>
        <dbReference type="Proteomes" id="UP000610760"/>
    </source>
</evidence>
<dbReference type="GO" id="GO:0031250">
    <property type="term" value="C:anaerobic ribonucleoside-triphosphate reductase complex"/>
    <property type="evidence" value="ECO:0007669"/>
    <property type="project" value="TreeGrafter"/>
</dbReference>
<dbReference type="CDD" id="cd01675">
    <property type="entry name" value="RNR_III"/>
    <property type="match status" value="1"/>
</dbReference>
<evidence type="ECO:0000256" key="3">
    <source>
        <dbReference type="PROSITE-ProRule" id="PRU00492"/>
    </source>
</evidence>
<protein>
    <submittedName>
        <fullName evidence="5">Anaerobic ribonucleoside triphosphate reductase</fullName>
        <ecNumber evidence="5">1.17.4.2</ecNumber>
    </submittedName>
</protein>
<dbReference type="PROSITE" id="PS51161">
    <property type="entry name" value="ATP_CONE"/>
    <property type="match status" value="1"/>
</dbReference>
<dbReference type="NCBIfam" id="TIGR02487">
    <property type="entry name" value="NrdD"/>
    <property type="match status" value="1"/>
</dbReference>
<name>A0A926I6A1_9FIRM</name>
<dbReference type="InterPro" id="IPR005144">
    <property type="entry name" value="ATP-cone_dom"/>
</dbReference>
<dbReference type="Gene3D" id="3.20.70.20">
    <property type="match status" value="1"/>
</dbReference>
<keyword evidence="2 3" id="KW-0067">ATP-binding</keyword>
<dbReference type="Proteomes" id="UP000610760">
    <property type="component" value="Unassembled WGS sequence"/>
</dbReference>
<keyword evidence="6" id="KW-1185">Reference proteome</keyword>
<dbReference type="RefSeq" id="WP_249293664.1">
    <property type="nucleotide sequence ID" value="NZ_JACRSV010000001.1"/>
</dbReference>